<dbReference type="Proteomes" id="UP000003150">
    <property type="component" value="Unassembled WGS sequence"/>
</dbReference>
<comment type="caution">
    <text evidence="2">The sequence shown here is derived from an EMBL/GenBank/DDBJ whole genome shotgun (WGS) entry which is preliminary data.</text>
</comment>
<feature type="compositionally biased region" description="Basic residues" evidence="1">
    <location>
        <begin position="1"/>
        <end position="12"/>
    </location>
</feature>
<accession>D4TXK1</accession>
<proteinExistence type="predicted"/>
<dbReference type="EMBL" id="ACYT02000018">
    <property type="protein sequence ID" value="EFF80312.1"/>
    <property type="molecule type" value="Genomic_DNA"/>
</dbReference>
<evidence type="ECO:0000313" key="2">
    <source>
        <dbReference type="EMBL" id="EFF80312.1"/>
    </source>
</evidence>
<sequence length="99" mass="11123">MKQPTRARRKRVSPPSPHPCRERGRLPRASRRMHARGDHGLASLSDCLAERLRLPRGVCESERNCADDSHVRAGTGRDEAYQRRQLDVERRGVTAGAIG</sequence>
<feature type="region of interest" description="Disordered" evidence="1">
    <location>
        <begin position="1"/>
        <end position="40"/>
    </location>
</feature>
<evidence type="ECO:0000313" key="3">
    <source>
        <dbReference type="Proteomes" id="UP000003150"/>
    </source>
</evidence>
<organism evidence="2 3">
    <name type="scientific">Schaalia odontolytica F0309</name>
    <dbReference type="NCBI Taxonomy" id="649742"/>
    <lineage>
        <taxon>Bacteria</taxon>
        <taxon>Bacillati</taxon>
        <taxon>Actinomycetota</taxon>
        <taxon>Actinomycetes</taxon>
        <taxon>Actinomycetales</taxon>
        <taxon>Actinomycetaceae</taxon>
        <taxon>Schaalia</taxon>
    </lineage>
</organism>
<dbReference type="AlphaFoldDB" id="D4TXK1"/>
<reference evidence="2 3" key="1">
    <citation type="submission" date="2009-10" db="EMBL/GenBank/DDBJ databases">
        <authorList>
            <person name="Weinstock G."/>
            <person name="Sodergren E."/>
            <person name="Clifton S."/>
            <person name="Fulton L."/>
            <person name="Fulton B."/>
            <person name="Courtney L."/>
            <person name="Fronick C."/>
            <person name="Harrison M."/>
            <person name="Strong C."/>
            <person name="Farmer C."/>
            <person name="Delahaunty K."/>
            <person name="Markovic C."/>
            <person name="Hall O."/>
            <person name="Minx P."/>
            <person name="Tomlinson C."/>
            <person name="Mitreva M."/>
            <person name="Nelson J."/>
            <person name="Hou S."/>
            <person name="Wollam A."/>
            <person name="Pepin K.H."/>
            <person name="Johnson M."/>
            <person name="Bhonagiri V."/>
            <person name="Nash W.E."/>
            <person name="Warren W."/>
            <person name="Chinwalla A."/>
            <person name="Mardis E.R."/>
            <person name="Wilson R.K."/>
        </authorList>
    </citation>
    <scope>NUCLEOTIDE SEQUENCE [LARGE SCALE GENOMIC DNA]</scope>
    <source>
        <strain evidence="2 3">F0309</strain>
    </source>
</reference>
<protein>
    <submittedName>
        <fullName evidence="2">Uncharacterized protein</fullName>
    </submittedName>
</protein>
<gene>
    <name evidence="2" type="ORF">HMPREF0970_00667</name>
</gene>
<evidence type="ECO:0000256" key="1">
    <source>
        <dbReference type="SAM" id="MobiDB-lite"/>
    </source>
</evidence>
<dbReference type="PATRIC" id="fig|649742.3.peg.408"/>
<name>D4TXK1_9ACTO</name>
<dbReference type="HOGENOM" id="CLU_2314123_0_0_11"/>